<dbReference type="InterPro" id="IPR006129">
    <property type="entry name" value="AdhesinB"/>
</dbReference>
<evidence type="ECO:0000256" key="4">
    <source>
        <dbReference type="ARBA" id="ARBA00022729"/>
    </source>
</evidence>
<dbReference type="GO" id="GO:0046872">
    <property type="term" value="F:metal ion binding"/>
    <property type="evidence" value="ECO:0007669"/>
    <property type="project" value="UniProtKB-KW"/>
</dbReference>
<dbReference type="InterPro" id="IPR050492">
    <property type="entry name" value="Bact_metal-bind_prot9"/>
</dbReference>
<dbReference type="Pfam" id="PF01297">
    <property type="entry name" value="ZnuA"/>
    <property type="match status" value="1"/>
</dbReference>
<dbReference type="PRINTS" id="PR00690">
    <property type="entry name" value="ADHESNFAMILY"/>
</dbReference>
<evidence type="ECO:0000256" key="5">
    <source>
        <dbReference type="RuleBase" id="RU003512"/>
    </source>
</evidence>
<evidence type="ECO:0000256" key="6">
    <source>
        <dbReference type="SAM" id="SignalP"/>
    </source>
</evidence>
<dbReference type="SUPFAM" id="SSF53807">
    <property type="entry name" value="Helical backbone' metal receptor"/>
    <property type="match status" value="1"/>
</dbReference>
<reference evidence="7 8" key="1">
    <citation type="submission" date="2015-07" db="EMBL/GenBank/DDBJ databases">
        <title>Whole genome sequence of Herpetosiphon geysericola DSM 7119.</title>
        <authorList>
            <person name="Hemp J."/>
            <person name="Ward L.M."/>
            <person name="Pace L.A."/>
            <person name="Fischer W.W."/>
        </authorList>
    </citation>
    <scope>NUCLEOTIDE SEQUENCE [LARGE SCALE GENOMIC DNA]</scope>
    <source>
        <strain evidence="7 8">DSM 7119</strain>
    </source>
</reference>
<proteinExistence type="inferred from homology"/>
<accession>A0A0P6Y426</accession>
<comment type="similarity">
    <text evidence="5">Belongs to the bacterial solute-binding protein 9 family.</text>
</comment>
<dbReference type="PANTHER" id="PTHR42953">
    <property type="entry name" value="HIGH-AFFINITY ZINC UPTAKE SYSTEM PROTEIN ZNUA-RELATED"/>
    <property type="match status" value="1"/>
</dbReference>
<comment type="subcellular location">
    <subcellularLocation>
        <location evidence="1">Cell envelope</location>
    </subcellularLocation>
</comment>
<dbReference type="GO" id="GO:0030001">
    <property type="term" value="P:metal ion transport"/>
    <property type="evidence" value="ECO:0007669"/>
    <property type="project" value="InterPro"/>
</dbReference>
<dbReference type="PATRIC" id="fig|70996.4.peg.4035"/>
<dbReference type="PRINTS" id="PR00691">
    <property type="entry name" value="ADHESINB"/>
</dbReference>
<dbReference type="PANTHER" id="PTHR42953:SF1">
    <property type="entry name" value="METAL-BINDING PROTEIN HI_0362-RELATED"/>
    <property type="match status" value="1"/>
</dbReference>
<dbReference type="GO" id="GO:0007155">
    <property type="term" value="P:cell adhesion"/>
    <property type="evidence" value="ECO:0007669"/>
    <property type="project" value="InterPro"/>
</dbReference>
<dbReference type="InterPro" id="IPR006127">
    <property type="entry name" value="ZnuA-like"/>
</dbReference>
<keyword evidence="2 5" id="KW-0813">Transport</keyword>
<evidence type="ECO:0000256" key="2">
    <source>
        <dbReference type="ARBA" id="ARBA00022448"/>
    </source>
</evidence>
<organism evidence="7 8">
    <name type="scientific">Herpetosiphon geysericola</name>
    <dbReference type="NCBI Taxonomy" id="70996"/>
    <lineage>
        <taxon>Bacteria</taxon>
        <taxon>Bacillati</taxon>
        <taxon>Chloroflexota</taxon>
        <taxon>Chloroflexia</taxon>
        <taxon>Herpetosiphonales</taxon>
        <taxon>Herpetosiphonaceae</taxon>
        <taxon>Herpetosiphon</taxon>
    </lineage>
</organism>
<keyword evidence="4 6" id="KW-0732">Signal</keyword>
<evidence type="ECO:0000256" key="1">
    <source>
        <dbReference type="ARBA" id="ARBA00004196"/>
    </source>
</evidence>
<feature type="chain" id="PRO_5006133351" evidence="6">
    <location>
        <begin position="24"/>
        <end position="305"/>
    </location>
</feature>
<keyword evidence="8" id="KW-1185">Reference proteome</keyword>
<dbReference type="OrthoDB" id="9810636at2"/>
<protein>
    <submittedName>
        <fullName evidence="7">Manganese transporter</fullName>
    </submittedName>
</protein>
<dbReference type="Proteomes" id="UP000050277">
    <property type="component" value="Unassembled WGS sequence"/>
</dbReference>
<evidence type="ECO:0000313" key="8">
    <source>
        <dbReference type="Proteomes" id="UP000050277"/>
    </source>
</evidence>
<comment type="caution">
    <text evidence="7">The sequence shown here is derived from an EMBL/GenBank/DDBJ whole genome shotgun (WGS) entry which is preliminary data.</text>
</comment>
<sequence>MRRKQLLVLFVLLLVSCGPSSFAQQTTSKPPIKVAATVGMIADVIKHVGGEHIEVLGLMGPGVDPHLYKPSVGDVRILDDAELVFYGGLELEGRMTDMLEKLNRQKPTIAVTSKLDPRRLHLTGNDSYDPHIWFDVLLWRDTIDVIAETLASYDPAHAADYERNATAYAQELTALDQEIRDLIATVPASSRVLITAHDAFGYFGSAYGFEVRGLQGLSTASEAGAGDVQGLAEFIKTRQIKAIFVESSVPQTTINAVQKAVQSRGWNVAIGGQLFSDAMGNADTKEGTYIGMVRHNVTTIVNALK</sequence>
<evidence type="ECO:0000313" key="7">
    <source>
        <dbReference type="EMBL" id="KPL86663.1"/>
    </source>
</evidence>
<dbReference type="AlphaFoldDB" id="A0A0P6Y426"/>
<dbReference type="RefSeq" id="WP_054534651.1">
    <property type="nucleotide sequence ID" value="NZ_LGKP01000021.1"/>
</dbReference>
<name>A0A0P6Y426_9CHLR</name>
<dbReference type="EMBL" id="LGKP01000021">
    <property type="protein sequence ID" value="KPL86663.1"/>
    <property type="molecule type" value="Genomic_DNA"/>
</dbReference>
<dbReference type="STRING" id="70996.SE18_11760"/>
<dbReference type="Gene3D" id="3.40.50.1980">
    <property type="entry name" value="Nitrogenase molybdenum iron protein domain"/>
    <property type="match status" value="2"/>
</dbReference>
<dbReference type="PROSITE" id="PS51257">
    <property type="entry name" value="PROKAR_LIPOPROTEIN"/>
    <property type="match status" value="1"/>
</dbReference>
<feature type="signal peptide" evidence="6">
    <location>
        <begin position="1"/>
        <end position="23"/>
    </location>
</feature>
<dbReference type="GO" id="GO:0030313">
    <property type="term" value="C:cell envelope"/>
    <property type="evidence" value="ECO:0007669"/>
    <property type="project" value="UniProtKB-SubCell"/>
</dbReference>
<keyword evidence="3" id="KW-0479">Metal-binding</keyword>
<gene>
    <name evidence="7" type="ORF">SE18_11760</name>
</gene>
<dbReference type="InterPro" id="IPR006128">
    <property type="entry name" value="Lipoprotein_PsaA-like"/>
</dbReference>
<evidence type="ECO:0000256" key="3">
    <source>
        <dbReference type="ARBA" id="ARBA00022723"/>
    </source>
</evidence>